<dbReference type="Proteomes" id="UP000002258">
    <property type="component" value="Chromosome 2"/>
</dbReference>
<protein>
    <submittedName>
        <fullName evidence="2">Uncharacterized protein</fullName>
    </submittedName>
</protein>
<organism evidence="2 3">
    <name type="scientific">Scheffersomyces stipitis (strain ATCC 58785 / CBS 6054 / NBRC 10063 / NRRL Y-11545)</name>
    <name type="common">Yeast</name>
    <name type="synonym">Pichia stipitis</name>
    <dbReference type="NCBI Taxonomy" id="322104"/>
    <lineage>
        <taxon>Eukaryota</taxon>
        <taxon>Fungi</taxon>
        <taxon>Dikarya</taxon>
        <taxon>Ascomycota</taxon>
        <taxon>Saccharomycotina</taxon>
        <taxon>Pichiomycetes</taxon>
        <taxon>Debaryomycetaceae</taxon>
        <taxon>Scheffersomyces</taxon>
    </lineage>
</organism>
<gene>
    <name evidence="2" type="ORF">PICST_30233</name>
</gene>
<dbReference type="AlphaFoldDB" id="A3LQ96"/>
<sequence>MDSNKLNDSKSERESSTKASEGTTPNSSPFPQSPPRTPPPPSTTGSRTLSDSETSPPSSSSSPTSPFQLPSYILRNLTPVKKSKCKKDYAEHRRRRANHISKKKEMLKHRSLSVIKKVHDVREQRRQALQQQIGKLELDLKRATSRRHHYLQTVKERAGNSSTLGFRMLKLPSSLSEENENEQEQKEKHNDDSSRIVDSYRNVQYDMSIVTSIQRLVKTALYKRYLNVLKESGFLDCFTPFETSISYAEGVRQLNKPESRLVRAFVYVLQYLQVPDPLGTTQPYSGFLYAFILLSDYTDCISGQADHPGFNSNLSDSFHDNSLNNFLWLLIFKHANEMIENFKTVVAHGTLTTEFLESWKNYSFLFSIFKYNHFFNLISILDKSIEVTNKMMAITDDGSVSRKKADLEKEHKFLERFRNSTSKKLYCSEEVADFLGMVENELNSILYSPLNQGYHKVLRGNRVFSYHNFWFYFPRVYGLENSDWRQYWFLTFKSQKSTRQIPEMIRSGHASLKLTSKKTKLISIQDVLQVLGKESYDSQYELMTNSFLLGMRMKNVYAELYKFYRAYSKVKMDSYHPNNIGLVIDSIFIQDGRALLVHYFKLVMNMLKEPCQNSELVILSSNCLDLLEREEEDSMAELVEVVKEFEISVANLWINQCIPKDFVQFQKFENAYILTHAENFSRVRSVIYTNSPNLFFPNFYKFLKLYKGYNQLKFQNHLRILHACFEDPKLLDYEYDAGACKYFVTVFTDLIVNNRDGQFFELDELNSLFIKNIKELNGRVRSMLVATACLVLLISYSTNMRSCGNFVSFKAHPKEMFNSILLHSTSPAAAISHVETELRGWISEGTDLVNFISFREFYLKSNCSIEDLLLQKFNKLVNSSAEENLNILQGNFKYCQDTATTLWKDIGDMTIYIYRLYGPLLNWIYGDLGRPMDN</sequence>
<dbReference type="KEGG" id="pic:PICST_30233"/>
<feature type="compositionally biased region" description="Low complexity" evidence="1">
    <location>
        <begin position="43"/>
        <end position="71"/>
    </location>
</feature>
<dbReference type="eggNOG" id="ENOG502T3J5">
    <property type="taxonomic scope" value="Eukaryota"/>
</dbReference>
<evidence type="ECO:0000313" key="3">
    <source>
        <dbReference type="Proteomes" id="UP000002258"/>
    </source>
</evidence>
<keyword evidence="3" id="KW-1185">Reference proteome</keyword>
<evidence type="ECO:0000313" key="2">
    <source>
        <dbReference type="EMBL" id="ABN64642.2"/>
    </source>
</evidence>
<feature type="region of interest" description="Disordered" evidence="1">
    <location>
        <begin position="1"/>
        <end position="71"/>
    </location>
</feature>
<dbReference type="OMA" id="NPILNWI"/>
<dbReference type="RefSeq" id="XP_001382671.2">
    <property type="nucleotide sequence ID" value="XM_001382634.1"/>
</dbReference>
<dbReference type="InParanoid" id="A3LQ96"/>
<dbReference type="OrthoDB" id="4019088at2759"/>
<dbReference type="EMBL" id="CP000496">
    <property type="protein sequence ID" value="ABN64642.2"/>
    <property type="molecule type" value="Genomic_DNA"/>
</dbReference>
<evidence type="ECO:0000256" key="1">
    <source>
        <dbReference type="SAM" id="MobiDB-lite"/>
    </source>
</evidence>
<feature type="compositionally biased region" description="Basic and acidic residues" evidence="1">
    <location>
        <begin position="1"/>
        <end position="16"/>
    </location>
</feature>
<proteinExistence type="predicted"/>
<feature type="compositionally biased region" description="Polar residues" evidence="1">
    <location>
        <begin position="17"/>
        <end position="26"/>
    </location>
</feature>
<reference evidence="2 3" key="1">
    <citation type="journal article" date="2007" name="Nat. Biotechnol.">
        <title>Genome sequence of the lignocellulose-bioconverting and xylose-fermenting yeast Pichia stipitis.</title>
        <authorList>
            <person name="Jeffries T.W."/>
            <person name="Grigoriev I.V."/>
            <person name="Grimwood J."/>
            <person name="Laplaza J.M."/>
            <person name="Aerts A."/>
            <person name="Salamov A."/>
            <person name="Schmutz J."/>
            <person name="Lindquist E."/>
            <person name="Dehal P."/>
            <person name="Shapiro H."/>
            <person name="Jin Y.S."/>
            <person name="Passoth V."/>
            <person name="Richardson P.M."/>
        </authorList>
    </citation>
    <scope>NUCLEOTIDE SEQUENCE [LARGE SCALE GENOMIC DNA]</scope>
    <source>
        <strain evidence="3">ATCC 58785 / CBS 6054 / NBRC 10063 / NRRL Y-11545</strain>
    </source>
</reference>
<accession>A3LQ96</accession>
<dbReference type="HOGENOM" id="CLU_332929_0_0_1"/>
<dbReference type="GeneID" id="4837517"/>
<name>A3LQ96_PICST</name>
<feature type="compositionally biased region" description="Pro residues" evidence="1">
    <location>
        <begin position="31"/>
        <end position="42"/>
    </location>
</feature>